<gene>
    <name evidence="4" type="ORF">OXX778_LOCUS15305</name>
</gene>
<dbReference type="InterPro" id="IPR002818">
    <property type="entry name" value="DJ-1/PfpI"/>
</dbReference>
<dbReference type="NCBIfam" id="TIGR01383">
    <property type="entry name" value="not_thiJ"/>
    <property type="match status" value="1"/>
</dbReference>
<dbReference type="PANTHER" id="PTHR48094:SF12">
    <property type="entry name" value="PARKINSON DISEASE PROTEIN 7 HOMOLOG"/>
    <property type="match status" value="1"/>
</dbReference>
<dbReference type="Gene3D" id="3.40.50.880">
    <property type="match status" value="1"/>
</dbReference>
<dbReference type="AlphaFoldDB" id="A0A814F600"/>
<evidence type="ECO:0000259" key="3">
    <source>
        <dbReference type="Pfam" id="PF01965"/>
    </source>
</evidence>
<dbReference type="GO" id="GO:0010646">
    <property type="term" value="P:regulation of cell communication"/>
    <property type="evidence" value="ECO:0007669"/>
    <property type="project" value="UniProtKB-ARBA"/>
</dbReference>
<sequence>MFKRFFTTSSIRMTKRALVFLAEGAEEMETVITVDTLRRANIDVTLAGLAGDEQVLCSRNVKIVPDVALETVKSDNFDAVIVPGGLKGAEACATSSLVGEILRRHYDANKLVAAICAGPTCLFAHRLAFGKSITSYPSFKEKLGANYIYKEDRVVQDGNIITSQGPGTSFEFALKIVEYLEGADKAKSLIEPMRLKL</sequence>
<dbReference type="GO" id="GO:0023051">
    <property type="term" value="P:regulation of signaling"/>
    <property type="evidence" value="ECO:0007669"/>
    <property type="project" value="UniProtKB-ARBA"/>
</dbReference>
<evidence type="ECO:0000313" key="5">
    <source>
        <dbReference type="Proteomes" id="UP000663879"/>
    </source>
</evidence>
<dbReference type="GO" id="GO:0005739">
    <property type="term" value="C:mitochondrion"/>
    <property type="evidence" value="ECO:0007669"/>
    <property type="project" value="TreeGrafter"/>
</dbReference>
<accession>A0A814F600</accession>
<evidence type="ECO:0000313" key="4">
    <source>
        <dbReference type="EMBL" id="CAF0978720.1"/>
    </source>
</evidence>
<dbReference type="Proteomes" id="UP000663879">
    <property type="component" value="Unassembled WGS sequence"/>
</dbReference>
<dbReference type="Pfam" id="PF01965">
    <property type="entry name" value="DJ-1_PfpI"/>
    <property type="match status" value="1"/>
</dbReference>
<protein>
    <recommendedName>
        <fullName evidence="3">DJ-1/PfpI domain-containing protein</fullName>
    </recommendedName>
</protein>
<dbReference type="SUPFAM" id="SSF52317">
    <property type="entry name" value="Class I glutamine amidotransferase-like"/>
    <property type="match status" value="1"/>
</dbReference>
<dbReference type="InterPro" id="IPR050325">
    <property type="entry name" value="Prot/Nucl_acid_deglycase"/>
</dbReference>
<keyword evidence="2" id="KW-0963">Cytoplasm</keyword>
<dbReference type="CDD" id="cd03135">
    <property type="entry name" value="GATase1_DJ-1"/>
    <property type="match status" value="1"/>
</dbReference>
<dbReference type="EMBL" id="CAJNOC010003347">
    <property type="protein sequence ID" value="CAF0978720.1"/>
    <property type="molecule type" value="Genomic_DNA"/>
</dbReference>
<name>A0A814F600_9BILA</name>
<comment type="caution">
    <text evidence="4">The sequence shown here is derived from an EMBL/GenBank/DDBJ whole genome shotgun (WGS) entry which is preliminary data.</text>
</comment>
<dbReference type="OrthoDB" id="543156at2759"/>
<dbReference type="InterPro" id="IPR029062">
    <property type="entry name" value="Class_I_gatase-like"/>
</dbReference>
<dbReference type="InterPro" id="IPR006287">
    <property type="entry name" value="DJ-1"/>
</dbReference>
<organism evidence="4 5">
    <name type="scientific">Brachionus calyciflorus</name>
    <dbReference type="NCBI Taxonomy" id="104777"/>
    <lineage>
        <taxon>Eukaryota</taxon>
        <taxon>Metazoa</taxon>
        <taxon>Spiralia</taxon>
        <taxon>Gnathifera</taxon>
        <taxon>Rotifera</taxon>
        <taxon>Eurotatoria</taxon>
        <taxon>Monogononta</taxon>
        <taxon>Pseudotrocha</taxon>
        <taxon>Ploima</taxon>
        <taxon>Brachionidae</taxon>
        <taxon>Brachionus</taxon>
    </lineage>
</organism>
<proteinExistence type="predicted"/>
<evidence type="ECO:0000256" key="1">
    <source>
        <dbReference type="ARBA" id="ARBA00004496"/>
    </source>
</evidence>
<dbReference type="PANTHER" id="PTHR48094">
    <property type="entry name" value="PROTEIN/NUCLEIC ACID DEGLYCASE DJ-1-RELATED"/>
    <property type="match status" value="1"/>
</dbReference>
<evidence type="ECO:0000256" key="2">
    <source>
        <dbReference type="ARBA" id="ARBA00022490"/>
    </source>
</evidence>
<comment type="subcellular location">
    <subcellularLocation>
        <location evidence="1">Cytoplasm</location>
    </subcellularLocation>
</comment>
<feature type="domain" description="DJ-1/PfpI" evidence="3">
    <location>
        <begin position="15"/>
        <end position="178"/>
    </location>
</feature>
<dbReference type="GO" id="GO:0046295">
    <property type="term" value="P:glycolate biosynthetic process"/>
    <property type="evidence" value="ECO:0007669"/>
    <property type="project" value="TreeGrafter"/>
</dbReference>
<dbReference type="GO" id="GO:1903189">
    <property type="term" value="P:glyoxal metabolic process"/>
    <property type="evidence" value="ECO:0007669"/>
    <property type="project" value="TreeGrafter"/>
</dbReference>
<keyword evidence="5" id="KW-1185">Reference proteome</keyword>
<dbReference type="GO" id="GO:0006979">
    <property type="term" value="P:response to oxidative stress"/>
    <property type="evidence" value="ECO:0007669"/>
    <property type="project" value="TreeGrafter"/>
</dbReference>
<dbReference type="GO" id="GO:0005634">
    <property type="term" value="C:nucleus"/>
    <property type="evidence" value="ECO:0007669"/>
    <property type="project" value="TreeGrafter"/>
</dbReference>
<dbReference type="FunFam" id="3.40.50.880:FF:000022">
    <property type="entry name" value="protein deglycase DJ-1"/>
    <property type="match status" value="1"/>
</dbReference>
<reference evidence="4" key="1">
    <citation type="submission" date="2021-02" db="EMBL/GenBank/DDBJ databases">
        <authorList>
            <person name="Nowell W R."/>
        </authorList>
    </citation>
    <scope>NUCLEOTIDE SEQUENCE</scope>
    <source>
        <strain evidence="4">Ploen Becks lab</strain>
    </source>
</reference>